<feature type="compositionally biased region" description="Basic and acidic residues" evidence="1">
    <location>
        <begin position="194"/>
        <end position="219"/>
    </location>
</feature>
<dbReference type="Gene3D" id="3.10.350.10">
    <property type="entry name" value="LysM domain"/>
    <property type="match status" value="1"/>
</dbReference>
<evidence type="ECO:0000259" key="3">
    <source>
        <dbReference type="PROSITE" id="PS51782"/>
    </source>
</evidence>
<dbReference type="EMBL" id="JAAAXJ010000001">
    <property type="protein sequence ID" value="NBJ22794.1"/>
    <property type="molecule type" value="Genomic_DNA"/>
</dbReference>
<feature type="compositionally biased region" description="Low complexity" evidence="1">
    <location>
        <begin position="42"/>
        <end position="68"/>
    </location>
</feature>
<evidence type="ECO:0000256" key="1">
    <source>
        <dbReference type="SAM" id="MobiDB-lite"/>
    </source>
</evidence>
<dbReference type="CDD" id="cd00118">
    <property type="entry name" value="LysM"/>
    <property type="match status" value="1"/>
</dbReference>
<keyword evidence="2" id="KW-0812">Transmembrane</keyword>
<dbReference type="SMART" id="SM00257">
    <property type="entry name" value="LysM"/>
    <property type="match status" value="1"/>
</dbReference>
<feature type="region of interest" description="Disordered" evidence="1">
    <location>
        <begin position="40"/>
        <end position="80"/>
    </location>
</feature>
<evidence type="ECO:0000256" key="2">
    <source>
        <dbReference type="SAM" id="Phobius"/>
    </source>
</evidence>
<feature type="compositionally biased region" description="Pro residues" evidence="1">
    <location>
        <begin position="234"/>
        <end position="247"/>
    </location>
</feature>
<sequence>MAHPKELKGTIALLGAAAAAVVAVLVGVLYWSWQGTPEAPNAAPVQTAQPSAPAQPEASQPPQQAAAKPEPPPAPAKDAPVVPSFDLVRVEPNGDSVIAGRAAPGATIELMRGDQVHARAVADASGLFAIVPPPLPPGSHQVALQSIAPDGTRQRSEQNVTVVITDAKSRPLVALTSPDKPTVVLSNPEPPAKAAEEPKPETKTAETKTAEAKTAEAKPPEPPAQPPAAAAPTVSPPPPLAPAAPPAARPEIKIVTVEAEQGKLFVSGQSAPGATVRLYLNESFIAPGGAGGDGKVSFSIGAGVKPGDYRIRLDDVDPVSGQVRSRAEVGFNVPVQMAAAQPPAAAPPPAPAQPAPAPQASAAPQAQPSAPASREAAPAAPQAQVADAGTVVIPNINTAIVSRGDNLWRISQRVYGQGLRYTVIYGANQDQIRNPDLIYPGQVFVLPNEQPKSN</sequence>
<dbReference type="PROSITE" id="PS51782">
    <property type="entry name" value="LYSM"/>
    <property type="match status" value="1"/>
</dbReference>
<feature type="transmembrane region" description="Helical" evidence="2">
    <location>
        <begin position="12"/>
        <end position="33"/>
    </location>
</feature>
<keyword evidence="2" id="KW-0472">Membrane</keyword>
<dbReference type="PANTHER" id="PTHR34700:SF4">
    <property type="entry name" value="PHAGE-LIKE ELEMENT PBSX PROTEIN XKDP"/>
    <property type="match status" value="1"/>
</dbReference>
<keyword evidence="5" id="KW-1185">Reference proteome</keyword>
<dbReference type="InterPro" id="IPR018392">
    <property type="entry name" value="LysM"/>
</dbReference>
<feature type="compositionally biased region" description="Pro residues" evidence="1">
    <location>
        <begin position="344"/>
        <end position="357"/>
    </location>
</feature>
<evidence type="ECO:0000313" key="5">
    <source>
        <dbReference type="Proteomes" id="UP000818323"/>
    </source>
</evidence>
<feature type="domain" description="LysM" evidence="3">
    <location>
        <begin position="397"/>
        <end position="446"/>
    </location>
</feature>
<protein>
    <submittedName>
        <fullName evidence="4">LysM peptidoglycan-binding domain-containing protein</fullName>
    </submittedName>
</protein>
<feature type="compositionally biased region" description="Low complexity" evidence="1">
    <location>
        <begin position="358"/>
        <end position="382"/>
    </location>
</feature>
<dbReference type="Pfam" id="PF01476">
    <property type="entry name" value="LysM"/>
    <property type="match status" value="1"/>
</dbReference>
<feature type="region of interest" description="Disordered" evidence="1">
    <location>
        <begin position="173"/>
        <end position="247"/>
    </location>
</feature>
<accession>A0ABW9YRD6</accession>
<evidence type="ECO:0000313" key="4">
    <source>
        <dbReference type="EMBL" id="NBJ22794.1"/>
    </source>
</evidence>
<keyword evidence="2" id="KW-1133">Transmembrane helix</keyword>
<reference evidence="4 5" key="1">
    <citation type="submission" date="2020-01" db="EMBL/GenBank/DDBJ databases">
        <title>Microvirga sp. nov., an arsenate reduction bacterium isolated from Tibet hotspring sediments.</title>
        <authorList>
            <person name="Yuan C.-G."/>
        </authorList>
    </citation>
    <scope>NUCLEOTIDE SEQUENCE [LARGE SCALE GENOMIC DNA]</scope>
    <source>
        <strain evidence="4 5">SYSU G3D203</strain>
    </source>
</reference>
<dbReference type="RefSeq" id="WP_161723242.1">
    <property type="nucleotide sequence ID" value="NZ_JAAAXI010000007.1"/>
</dbReference>
<proteinExistence type="predicted"/>
<dbReference type="PANTHER" id="PTHR34700">
    <property type="entry name" value="POTASSIUM BINDING PROTEIN KBP"/>
    <property type="match status" value="1"/>
</dbReference>
<organism evidence="4 5">
    <name type="scientific">Microvirga arsenatis</name>
    <dbReference type="NCBI Taxonomy" id="2692265"/>
    <lineage>
        <taxon>Bacteria</taxon>
        <taxon>Pseudomonadati</taxon>
        <taxon>Pseudomonadota</taxon>
        <taxon>Alphaproteobacteria</taxon>
        <taxon>Hyphomicrobiales</taxon>
        <taxon>Methylobacteriaceae</taxon>
        <taxon>Microvirga</taxon>
    </lineage>
</organism>
<dbReference type="Proteomes" id="UP000818323">
    <property type="component" value="Unassembled WGS sequence"/>
</dbReference>
<name>A0ABW9YRD6_9HYPH</name>
<feature type="region of interest" description="Disordered" evidence="1">
    <location>
        <begin position="340"/>
        <end position="382"/>
    </location>
</feature>
<gene>
    <name evidence="4" type="ORF">GR303_00280</name>
</gene>
<dbReference type="InterPro" id="IPR052196">
    <property type="entry name" value="Bact_Kbp"/>
</dbReference>
<comment type="caution">
    <text evidence="4">The sequence shown here is derived from an EMBL/GenBank/DDBJ whole genome shotgun (WGS) entry which is preliminary data.</text>
</comment>
<dbReference type="InterPro" id="IPR036779">
    <property type="entry name" value="LysM_dom_sf"/>
</dbReference>